<evidence type="ECO:0000256" key="4">
    <source>
        <dbReference type="ARBA" id="ARBA00023136"/>
    </source>
</evidence>
<dbReference type="RefSeq" id="WP_112377571.1">
    <property type="nucleotide sequence ID" value="NZ_CP030104.1"/>
</dbReference>
<dbReference type="KEGG" id="spon:HME9304_01061"/>
<dbReference type="PROSITE" id="PS51257">
    <property type="entry name" value="PROKAR_LIPOPROTEIN"/>
    <property type="match status" value="1"/>
</dbReference>
<keyword evidence="4" id="KW-0472">Membrane</keyword>
<sequence>MRKKEFFNKRIFHYMGVAAALVFVQSCTDLEPNFGDSTNIQSDSGEFSGVSNPEGSLTNLYSGIQNLNGQQNEYALMEVSAENIAVLTRGADWGDNGVWRLLHNHNWGPGHLDVLNSWNRRNQQAFNATQLIDPASGASPTVLAQAQVIRAINMFMVVNFYGIAPFREVNDGPDVFPVSLSAQEAYDIILNDINSAINSGNLSSHGPDGDTFLIGEAAARFIRAKINLNAERILGAAPSGAYQAVIDDINAIEALDFELDQSTNYFDIWDISSNSEVILHLNTGTGERQWNMLHPNQGGWNGFVTLTETFRSFGTDDEDQDARLGLPGPEVNGVSVGYLRGQQKNAAGENLTDRQDNLLIYEDELLTSLEINNERNGIRIVKYPQRGADGRPAPTNDFVFIRFSEAVLMRAEAVLRNGGGGDATADVNAIRSRAGATTIGSATLDDVYDEYKREMNAESNITGQRARQLRYGTFADTWELKENQDEFRRLFPIPQNALANPNLVQNEGY</sequence>
<dbReference type="InterPro" id="IPR011990">
    <property type="entry name" value="TPR-like_helical_dom_sf"/>
</dbReference>
<comment type="similarity">
    <text evidence="2">Belongs to the SusD family.</text>
</comment>
<dbReference type="Gene3D" id="1.25.40.390">
    <property type="match status" value="1"/>
</dbReference>
<evidence type="ECO:0000256" key="5">
    <source>
        <dbReference type="ARBA" id="ARBA00023237"/>
    </source>
</evidence>
<evidence type="ECO:0000256" key="3">
    <source>
        <dbReference type="ARBA" id="ARBA00022729"/>
    </source>
</evidence>
<keyword evidence="3" id="KW-0732">Signal</keyword>
<evidence type="ECO:0000313" key="7">
    <source>
        <dbReference type="EMBL" id="AWX44061.1"/>
    </source>
</evidence>
<evidence type="ECO:0000256" key="1">
    <source>
        <dbReference type="ARBA" id="ARBA00004442"/>
    </source>
</evidence>
<dbReference type="GO" id="GO:0009279">
    <property type="term" value="C:cell outer membrane"/>
    <property type="evidence" value="ECO:0007669"/>
    <property type="project" value="UniProtKB-SubCell"/>
</dbReference>
<evidence type="ECO:0000313" key="8">
    <source>
        <dbReference type="Proteomes" id="UP000248536"/>
    </source>
</evidence>
<organism evidence="7 8">
    <name type="scientific">Flagellimonas maritima</name>
    <dbReference type="NCBI Taxonomy" id="1383885"/>
    <lineage>
        <taxon>Bacteria</taxon>
        <taxon>Pseudomonadati</taxon>
        <taxon>Bacteroidota</taxon>
        <taxon>Flavobacteriia</taxon>
        <taxon>Flavobacteriales</taxon>
        <taxon>Flavobacteriaceae</taxon>
        <taxon>Flagellimonas</taxon>
    </lineage>
</organism>
<dbReference type="InterPro" id="IPR012944">
    <property type="entry name" value="SusD_RagB_dom"/>
</dbReference>
<dbReference type="OrthoDB" id="5694214at2"/>
<evidence type="ECO:0000259" key="6">
    <source>
        <dbReference type="Pfam" id="PF07980"/>
    </source>
</evidence>
<protein>
    <recommendedName>
        <fullName evidence="6">RagB/SusD domain-containing protein</fullName>
    </recommendedName>
</protein>
<dbReference type="EMBL" id="CP030104">
    <property type="protein sequence ID" value="AWX44061.1"/>
    <property type="molecule type" value="Genomic_DNA"/>
</dbReference>
<comment type="subcellular location">
    <subcellularLocation>
        <location evidence="1">Cell outer membrane</location>
    </subcellularLocation>
</comment>
<proteinExistence type="inferred from homology"/>
<dbReference type="Proteomes" id="UP000248536">
    <property type="component" value="Chromosome"/>
</dbReference>
<keyword evidence="5" id="KW-0998">Cell outer membrane</keyword>
<accession>A0A2Z4LQA8</accession>
<keyword evidence="8" id="KW-1185">Reference proteome</keyword>
<dbReference type="AlphaFoldDB" id="A0A2Z4LQA8"/>
<dbReference type="Pfam" id="PF07980">
    <property type="entry name" value="SusD_RagB"/>
    <property type="match status" value="1"/>
</dbReference>
<gene>
    <name evidence="7" type="ORF">HME9304_01061</name>
</gene>
<feature type="domain" description="RagB/SusD" evidence="6">
    <location>
        <begin position="348"/>
        <end position="509"/>
    </location>
</feature>
<name>A0A2Z4LQA8_9FLAO</name>
<reference evidence="7 8" key="1">
    <citation type="submission" date="2018-06" db="EMBL/GenBank/DDBJ databases">
        <title>Spongiibacterium sp. HME9304 Genome sequencing and assembly.</title>
        <authorList>
            <person name="Kang H."/>
            <person name="Kim H."/>
            <person name="Joh K."/>
        </authorList>
    </citation>
    <scope>NUCLEOTIDE SEQUENCE [LARGE SCALE GENOMIC DNA]</scope>
    <source>
        <strain evidence="7 8">HME9304</strain>
    </source>
</reference>
<evidence type="ECO:0000256" key="2">
    <source>
        <dbReference type="ARBA" id="ARBA00006275"/>
    </source>
</evidence>
<dbReference type="SUPFAM" id="SSF48452">
    <property type="entry name" value="TPR-like"/>
    <property type="match status" value="1"/>
</dbReference>